<dbReference type="EMBL" id="AP014836">
    <property type="protein sequence ID" value="BAW80523.1"/>
    <property type="molecule type" value="Genomic_DNA"/>
</dbReference>
<accession>A0A1Q2SN36</accession>
<keyword evidence="5 6" id="KW-0472">Membrane</keyword>
<dbReference type="InterPro" id="IPR017841">
    <property type="entry name" value="Hopanoid_biosynth_HpnN"/>
</dbReference>
<feature type="transmembrane region" description="Helical" evidence="6">
    <location>
        <begin position="408"/>
        <end position="432"/>
    </location>
</feature>
<dbReference type="KEGG" id="ntt:TAO_1153"/>
<dbReference type="PROSITE" id="PS50156">
    <property type="entry name" value="SSD"/>
    <property type="match status" value="1"/>
</dbReference>
<keyword evidence="2" id="KW-1003">Cell membrane</keyword>
<feature type="transmembrane region" description="Helical" evidence="6">
    <location>
        <begin position="786"/>
        <end position="807"/>
    </location>
</feature>
<evidence type="ECO:0000256" key="5">
    <source>
        <dbReference type="ARBA" id="ARBA00023136"/>
    </source>
</evidence>
<feature type="transmembrane region" description="Helical" evidence="6">
    <location>
        <begin position="851"/>
        <end position="878"/>
    </location>
</feature>
<feature type="domain" description="SSD" evidence="7">
    <location>
        <begin position="301"/>
        <end position="431"/>
    </location>
</feature>
<feature type="transmembrane region" description="Helical" evidence="6">
    <location>
        <begin position="760"/>
        <end position="780"/>
    </location>
</feature>
<feature type="transmembrane region" description="Helical" evidence="6">
    <location>
        <begin position="828"/>
        <end position="845"/>
    </location>
</feature>
<dbReference type="NCBIfam" id="TIGR03480">
    <property type="entry name" value="HpnN"/>
    <property type="match status" value="1"/>
</dbReference>
<dbReference type="InterPro" id="IPR004869">
    <property type="entry name" value="MMPL_dom"/>
</dbReference>
<keyword evidence="4 6" id="KW-1133">Transmembrane helix</keyword>
<keyword evidence="3 6" id="KW-0812">Transmembrane</keyword>
<evidence type="ECO:0000256" key="1">
    <source>
        <dbReference type="ARBA" id="ARBA00004651"/>
    </source>
</evidence>
<feature type="transmembrane region" description="Helical" evidence="6">
    <location>
        <begin position="329"/>
        <end position="348"/>
    </location>
</feature>
<protein>
    <submittedName>
        <fullName evidence="8">Hopanoid biosynthesis associated RND transporter like protein HpnN</fullName>
    </submittedName>
</protein>
<dbReference type="InterPro" id="IPR050545">
    <property type="entry name" value="Mycobact_MmpL"/>
</dbReference>
<comment type="subcellular location">
    <subcellularLocation>
        <location evidence="1">Cell membrane</location>
        <topology evidence="1">Multi-pass membrane protein</topology>
    </subcellularLocation>
</comment>
<reference evidence="8 9" key="1">
    <citation type="journal article" date="2017" name="ISME J.">
        <title>An acid-tolerant ammonia-oxidizing ?-proteobacterium from soil.</title>
        <authorList>
            <person name="Hayatsu M."/>
            <person name="Tago K."/>
            <person name="Uchiyama I."/>
            <person name="Toyoda A."/>
            <person name="Wang Y."/>
            <person name="Shimomura Y."/>
            <person name="Okubo T."/>
            <person name="Kurisu F."/>
            <person name="Hirono Y."/>
            <person name="Nonaka K."/>
            <person name="Akiyama H."/>
            <person name="Itoh T."/>
            <person name="Takami H."/>
        </authorList>
    </citation>
    <scope>NUCLEOTIDE SEQUENCE [LARGE SCALE GENOMIC DNA]</scope>
    <source>
        <strain evidence="8 9">TAO100</strain>
    </source>
</reference>
<feature type="transmembrane region" description="Helical" evidence="6">
    <location>
        <begin position="20"/>
        <end position="40"/>
    </location>
</feature>
<evidence type="ECO:0000256" key="2">
    <source>
        <dbReference type="ARBA" id="ARBA00022475"/>
    </source>
</evidence>
<name>A0A1Q2SN36_9GAMM</name>
<proteinExistence type="predicted"/>
<evidence type="ECO:0000256" key="3">
    <source>
        <dbReference type="ARBA" id="ARBA00022692"/>
    </source>
</evidence>
<dbReference type="Proteomes" id="UP000243679">
    <property type="component" value="Chromosome"/>
</dbReference>
<dbReference type="Gene3D" id="1.20.1640.10">
    <property type="entry name" value="Multidrug efflux transporter AcrB transmembrane domain"/>
    <property type="match status" value="2"/>
</dbReference>
<evidence type="ECO:0000259" key="7">
    <source>
        <dbReference type="PROSITE" id="PS50156"/>
    </source>
</evidence>
<dbReference type="RefSeq" id="WP_096527062.1">
    <property type="nucleotide sequence ID" value="NZ_AP014836.1"/>
</dbReference>
<dbReference type="PANTHER" id="PTHR33406:SF13">
    <property type="entry name" value="MEMBRANE PROTEIN YDFJ"/>
    <property type="match status" value="1"/>
</dbReference>
<evidence type="ECO:0000256" key="4">
    <source>
        <dbReference type="ARBA" id="ARBA00022989"/>
    </source>
</evidence>
<evidence type="ECO:0000313" key="9">
    <source>
        <dbReference type="Proteomes" id="UP000243679"/>
    </source>
</evidence>
<dbReference type="Pfam" id="PF03176">
    <property type="entry name" value="MMPL"/>
    <property type="match status" value="2"/>
</dbReference>
<dbReference type="GO" id="GO:0005886">
    <property type="term" value="C:plasma membrane"/>
    <property type="evidence" value="ECO:0007669"/>
    <property type="project" value="UniProtKB-SubCell"/>
</dbReference>
<dbReference type="SUPFAM" id="SSF82866">
    <property type="entry name" value="Multidrug efflux transporter AcrB transmembrane domain"/>
    <property type="match status" value="2"/>
</dbReference>
<dbReference type="InterPro" id="IPR000731">
    <property type="entry name" value="SSD"/>
</dbReference>
<gene>
    <name evidence="8" type="ORF">TAO_1153</name>
</gene>
<feature type="transmembrane region" description="Helical" evidence="6">
    <location>
        <begin position="737"/>
        <end position="753"/>
    </location>
</feature>
<feature type="transmembrane region" description="Helical" evidence="6">
    <location>
        <begin position="304"/>
        <end position="323"/>
    </location>
</feature>
<organism evidence="8 9">
    <name type="scientific">Candidatus Nitrosoglobus terrae</name>
    <dbReference type="NCBI Taxonomy" id="1630141"/>
    <lineage>
        <taxon>Bacteria</taxon>
        <taxon>Pseudomonadati</taxon>
        <taxon>Pseudomonadota</taxon>
        <taxon>Gammaproteobacteria</taxon>
        <taxon>Chromatiales</taxon>
        <taxon>Chromatiaceae</taxon>
        <taxon>Candidatus Nitrosoglobus</taxon>
    </lineage>
</organism>
<sequence length="884" mass="97149">MLSSSKTTNRFLANYVSSVYRLAPWIITIILLITGGAFFYTAETLTVDTDSENILSPNLPFRQSDKRYIQLFPQYENTLVVVIEGEIPEYALNGAKRLAHKLEQNQTLFKSVYLPETNDFFNRNGLMYLDLPHLEEIADNLAQAQPFLGRLAQDPTLSSLLEMLNDIIKAKQSGETTLTLQPIFSPISKAIESVLNGRPQPLSWQELIDRDSTSSIRKRQLLIVQPQMDFSRILPAGSAIEAIRTLAKELQLDSAHGIKVQITGDVALSHEELESALKGNGIAGILALAMISAILFIGLRSISLIVAILLGLITGLILTTGFATLGVGHLNVISTAFAVLYIGLGTEYDIQFCMRYHQLIRNGIKKLDALRIAASEIGMALVLCSLTTVVAFYSFIPTDFSGVSELGLIAGTGIIINLILTLTLLPALLRFLPISTTSAHSKEKQGKFDFLLNWPLYYRRSILWGSLILGLGTLLLLPQIRFDYNPLNLRNPHSESVLTLQKLINTEAIPPWSAVALAPDSNTAERLADQFRQLDTVGTVITVQDLIPDQQNKKLNIIDDLALLLGSLLQSQIINTPHPEGYEQYQTTLDQFLHTLNTYLANSAVHPSLSAYQLAADLQQLNDQLKQTDLSVQHQLLLTLQSSLFSTLPTSLTQLQNSLQAEPITLNSLPAELRDRWIASNGVYRVEIFPKKGFDANDTETLRRFVNEIHSITPEATGSLVINLKAGEAIVTSLQKAFTYSLIVIIIILLFLLRSLKDMVLVLIPLLLAGILLGATMVMFNISFNFANVIALPLLLGVGVDSGIYMVHRIRKAPPETGNPLKTSTASALALNTLITAISFGNLIFTSHPGMVSMGLVLAIGIILTLICTLLILPGLLVTNPKRL</sequence>
<feature type="transmembrane region" description="Helical" evidence="6">
    <location>
        <begin position="369"/>
        <end position="396"/>
    </location>
</feature>
<dbReference type="OrthoDB" id="7067407at2"/>
<dbReference type="AlphaFoldDB" id="A0A1Q2SN36"/>
<feature type="transmembrane region" description="Helical" evidence="6">
    <location>
        <begin position="279"/>
        <end position="297"/>
    </location>
</feature>
<evidence type="ECO:0000256" key="6">
    <source>
        <dbReference type="SAM" id="Phobius"/>
    </source>
</evidence>
<feature type="transmembrane region" description="Helical" evidence="6">
    <location>
        <begin position="462"/>
        <end position="480"/>
    </location>
</feature>
<keyword evidence="9" id="KW-1185">Reference proteome</keyword>
<evidence type="ECO:0000313" key="8">
    <source>
        <dbReference type="EMBL" id="BAW80523.1"/>
    </source>
</evidence>
<dbReference type="PANTHER" id="PTHR33406">
    <property type="entry name" value="MEMBRANE PROTEIN MJ1562-RELATED"/>
    <property type="match status" value="1"/>
</dbReference>